<dbReference type="OrthoDB" id="5243930at2"/>
<evidence type="ECO:0000313" key="1">
    <source>
        <dbReference type="EMBL" id="QDU63285.1"/>
    </source>
</evidence>
<keyword evidence="2" id="KW-1185">Reference proteome</keyword>
<dbReference type="EMBL" id="CP036279">
    <property type="protein sequence ID" value="QDU63285.1"/>
    <property type="molecule type" value="Genomic_DNA"/>
</dbReference>
<organism evidence="1 2">
    <name type="scientific">Kolteria novifilia</name>
    <dbReference type="NCBI Taxonomy" id="2527975"/>
    <lineage>
        <taxon>Bacteria</taxon>
        <taxon>Pseudomonadati</taxon>
        <taxon>Planctomycetota</taxon>
        <taxon>Planctomycetia</taxon>
        <taxon>Kolteriales</taxon>
        <taxon>Kolteriaceae</taxon>
        <taxon>Kolteria</taxon>
    </lineage>
</organism>
<dbReference type="Pfam" id="PF08734">
    <property type="entry name" value="GYD"/>
    <property type="match status" value="1"/>
</dbReference>
<name>A0A518B8H8_9BACT</name>
<evidence type="ECO:0000313" key="2">
    <source>
        <dbReference type="Proteomes" id="UP000317093"/>
    </source>
</evidence>
<dbReference type="Proteomes" id="UP000317093">
    <property type="component" value="Chromosome"/>
</dbReference>
<dbReference type="RefSeq" id="WP_145260651.1">
    <property type="nucleotide sequence ID" value="NZ_CP036279.1"/>
</dbReference>
<accession>A0A518B8H8</accession>
<protein>
    <submittedName>
        <fullName evidence="1">GYD domain protein</fullName>
    </submittedName>
</protein>
<dbReference type="KEGG" id="knv:Pan216_41630"/>
<dbReference type="AlphaFoldDB" id="A0A518B8H8"/>
<proteinExistence type="predicted"/>
<gene>
    <name evidence="1" type="ORF">Pan216_41630</name>
</gene>
<reference evidence="1 2" key="1">
    <citation type="submission" date="2019-02" db="EMBL/GenBank/DDBJ databases">
        <title>Deep-cultivation of Planctomycetes and their phenomic and genomic characterization uncovers novel biology.</title>
        <authorList>
            <person name="Wiegand S."/>
            <person name="Jogler M."/>
            <person name="Boedeker C."/>
            <person name="Pinto D."/>
            <person name="Vollmers J."/>
            <person name="Rivas-Marin E."/>
            <person name="Kohn T."/>
            <person name="Peeters S.H."/>
            <person name="Heuer A."/>
            <person name="Rast P."/>
            <person name="Oberbeckmann S."/>
            <person name="Bunk B."/>
            <person name="Jeske O."/>
            <person name="Meyerdierks A."/>
            <person name="Storesund J.E."/>
            <person name="Kallscheuer N."/>
            <person name="Luecker S."/>
            <person name="Lage O.M."/>
            <person name="Pohl T."/>
            <person name="Merkel B.J."/>
            <person name="Hornburger P."/>
            <person name="Mueller R.-W."/>
            <person name="Bruemmer F."/>
            <person name="Labrenz M."/>
            <person name="Spormann A.M."/>
            <person name="Op den Camp H."/>
            <person name="Overmann J."/>
            <person name="Amann R."/>
            <person name="Jetten M.S.M."/>
            <person name="Mascher T."/>
            <person name="Medema M.H."/>
            <person name="Devos D.P."/>
            <person name="Kaster A.-K."/>
            <person name="Ovreas L."/>
            <person name="Rohde M."/>
            <person name="Galperin M.Y."/>
            <person name="Jogler C."/>
        </authorList>
    </citation>
    <scope>NUCLEOTIDE SEQUENCE [LARGE SCALE GENOMIC DNA]</scope>
    <source>
        <strain evidence="1 2">Pan216</strain>
    </source>
</reference>
<dbReference type="InterPro" id="IPR014845">
    <property type="entry name" value="GYD/TTHA1554"/>
</dbReference>
<sequence>MPKYVCLLTFAEQGEEELKNTPGRVEDLCNIASDLGAKVDQIYWCMGAYDGVILFEAANDATASALILRLDAIGNVRGETLRAFDTDEMVKIVDMAFR</sequence>